<organism evidence="5 6">
    <name type="scientific">Amycolatopsis rubida</name>
    <dbReference type="NCBI Taxonomy" id="112413"/>
    <lineage>
        <taxon>Bacteria</taxon>
        <taxon>Bacillati</taxon>
        <taxon>Actinomycetota</taxon>
        <taxon>Actinomycetes</taxon>
        <taxon>Pseudonocardiales</taxon>
        <taxon>Pseudonocardiaceae</taxon>
        <taxon>Amycolatopsis</taxon>
    </lineage>
</organism>
<keyword evidence="3" id="KW-0274">FAD</keyword>
<proteinExistence type="predicted"/>
<accession>A0ABX0BPW9</accession>
<dbReference type="SUPFAM" id="SSF51905">
    <property type="entry name" value="FAD/NAD(P)-binding domain"/>
    <property type="match status" value="1"/>
</dbReference>
<keyword evidence="6" id="KW-1185">Reference proteome</keyword>
<dbReference type="Gene3D" id="3.50.50.60">
    <property type="entry name" value="FAD/NAD(P)-binding domain"/>
    <property type="match status" value="1"/>
</dbReference>
<protein>
    <submittedName>
        <fullName evidence="5">NAD(P)-binding protein</fullName>
    </submittedName>
</protein>
<evidence type="ECO:0000256" key="1">
    <source>
        <dbReference type="ARBA" id="ARBA00001974"/>
    </source>
</evidence>
<reference evidence="5 6" key="1">
    <citation type="submission" date="2020-01" db="EMBL/GenBank/DDBJ databases">
        <title>Insect and environment-associated Actinomycetes.</title>
        <authorList>
            <person name="Currrie C."/>
            <person name="Chevrette M."/>
            <person name="Carlson C."/>
            <person name="Stubbendieck R."/>
            <person name="Wendt-Pienkowski E."/>
        </authorList>
    </citation>
    <scope>NUCLEOTIDE SEQUENCE [LARGE SCALE GENOMIC DNA]</scope>
    <source>
        <strain evidence="5 6">SID8386</strain>
    </source>
</reference>
<dbReference type="Proteomes" id="UP000470404">
    <property type="component" value="Unassembled WGS sequence"/>
</dbReference>
<sequence length="511" mass="54773">MFTGAALSLDIKTVREYLDIKRVRQRNIDKGGNMDIEVAVIGAGPVGMTAAAFLCQAGVAVRVFEADPDRAAQSRATTIHPRTLEVFDSIPHERGSLAARLVAAGNPVPAAHFATLPNRLDYSGLDTSFPFVLLLPQPETERLLAEHLAGQGVVVEPGWKLADLTQDGQGVTIVSETGDTRRAGYVVGADGAHSATRHALGLDFPGTPASTMGFLADVKLERPPAQPHNWDHERGSYSVLPLPGGIHRIFGHEPGDVGLTPEEAARRQAQIPDEAELRATLKRLTDDDFGITEVLWSSRTGDTTRHVEQYRTGRVFLAGDAAHVHLPAGGQGLNVGVQDAANLAWKLAAEVRGRAPRRIVDGPQSYDAERRPIAARLAANTLAQAALMVTFTPGGKALRDLMSDLIGRNGDTADELRGWLSGLDVSYAEDGSLAGRRVPNLPLADGRTLHRALRPDRFTLVAFGATAAAGEHVVRSTRDWHGLAAVLVRPDGYAAEVWTAGEEITTGWTEH</sequence>
<evidence type="ECO:0000259" key="4">
    <source>
        <dbReference type="Pfam" id="PF01494"/>
    </source>
</evidence>
<dbReference type="Gene3D" id="3.30.70.2450">
    <property type="match status" value="1"/>
</dbReference>
<dbReference type="PANTHER" id="PTHR43004">
    <property type="entry name" value="TRK SYSTEM POTASSIUM UPTAKE PROTEIN"/>
    <property type="match status" value="1"/>
</dbReference>
<dbReference type="EMBL" id="JAAGNC010000032">
    <property type="protein sequence ID" value="NEC54898.1"/>
    <property type="molecule type" value="Genomic_DNA"/>
</dbReference>
<evidence type="ECO:0000313" key="5">
    <source>
        <dbReference type="EMBL" id="NEC54898.1"/>
    </source>
</evidence>
<dbReference type="PANTHER" id="PTHR43004:SF19">
    <property type="entry name" value="BINDING MONOOXYGENASE, PUTATIVE (JCVI)-RELATED"/>
    <property type="match status" value="1"/>
</dbReference>
<comment type="cofactor">
    <cofactor evidence="1">
        <name>FAD</name>
        <dbReference type="ChEBI" id="CHEBI:57692"/>
    </cofactor>
</comment>
<comment type="caution">
    <text evidence="5">The sequence shown here is derived from an EMBL/GenBank/DDBJ whole genome shotgun (WGS) entry which is preliminary data.</text>
</comment>
<evidence type="ECO:0000256" key="3">
    <source>
        <dbReference type="ARBA" id="ARBA00022827"/>
    </source>
</evidence>
<dbReference type="PRINTS" id="PR00420">
    <property type="entry name" value="RNGMNOXGNASE"/>
</dbReference>
<dbReference type="Pfam" id="PF01494">
    <property type="entry name" value="FAD_binding_3"/>
    <property type="match status" value="1"/>
</dbReference>
<dbReference type="InterPro" id="IPR050641">
    <property type="entry name" value="RIFMO-like"/>
</dbReference>
<dbReference type="Gene3D" id="3.40.30.120">
    <property type="match status" value="1"/>
</dbReference>
<keyword evidence="2" id="KW-0285">Flavoprotein</keyword>
<evidence type="ECO:0000256" key="2">
    <source>
        <dbReference type="ARBA" id="ARBA00022630"/>
    </source>
</evidence>
<dbReference type="InterPro" id="IPR002938">
    <property type="entry name" value="FAD-bd"/>
</dbReference>
<name>A0ABX0BPW9_9PSEU</name>
<gene>
    <name evidence="5" type="ORF">G3I59_04620</name>
</gene>
<dbReference type="InterPro" id="IPR036188">
    <property type="entry name" value="FAD/NAD-bd_sf"/>
</dbReference>
<feature type="domain" description="FAD-binding" evidence="4">
    <location>
        <begin position="36"/>
        <end position="380"/>
    </location>
</feature>
<evidence type="ECO:0000313" key="6">
    <source>
        <dbReference type="Proteomes" id="UP000470404"/>
    </source>
</evidence>